<reference evidence="2 3" key="1">
    <citation type="submission" date="2015-08" db="EMBL/GenBank/DDBJ databases">
        <title>Complete genome sequence of Rufibacter tibetensis strain 1351t, a radiation-resistant bacterium from tibet plateau.</title>
        <authorList>
            <person name="Dai J."/>
        </authorList>
    </citation>
    <scope>NUCLEOTIDE SEQUENCE [LARGE SCALE GENOMIC DNA]</scope>
    <source>
        <strain evidence="2 3">1351</strain>
    </source>
</reference>
<dbReference type="GO" id="GO:0008218">
    <property type="term" value="P:bioluminescence"/>
    <property type="evidence" value="ECO:0007669"/>
    <property type="project" value="InterPro"/>
</dbReference>
<dbReference type="AlphaFoldDB" id="A0A0P0C131"/>
<dbReference type="PATRIC" id="fig|512763.3.peg.828"/>
<protein>
    <submittedName>
        <fullName evidence="2">Acyl-CoA reductase</fullName>
    </submittedName>
</protein>
<proteinExistence type="predicted"/>
<keyword evidence="3" id="KW-1185">Reference proteome</keyword>
<dbReference type="GO" id="GO:0003995">
    <property type="term" value="F:acyl-CoA dehydrogenase activity"/>
    <property type="evidence" value="ECO:0007669"/>
    <property type="project" value="InterPro"/>
</dbReference>
<keyword evidence="1" id="KW-0521">NADP</keyword>
<dbReference type="Proteomes" id="UP000061382">
    <property type="component" value="Chromosome"/>
</dbReference>
<organism evidence="2 3">
    <name type="scientific">Rufibacter tibetensis</name>
    <dbReference type="NCBI Taxonomy" id="512763"/>
    <lineage>
        <taxon>Bacteria</taxon>
        <taxon>Pseudomonadati</taxon>
        <taxon>Bacteroidota</taxon>
        <taxon>Cytophagia</taxon>
        <taxon>Cytophagales</taxon>
        <taxon>Hymenobacteraceae</taxon>
        <taxon>Rufibacter</taxon>
    </lineage>
</organism>
<evidence type="ECO:0000256" key="1">
    <source>
        <dbReference type="ARBA" id="ARBA00022857"/>
    </source>
</evidence>
<accession>A0A0P0C131</accession>
<evidence type="ECO:0000313" key="3">
    <source>
        <dbReference type="Proteomes" id="UP000061382"/>
    </source>
</evidence>
<sequence>MLTLDQRLSAFIKLGDYLRDLPEEDRNYMVRRAGQHNNFFDQPNVTAALIGIAGMLEQHQLTTWVNSYNLPQTNEAPKKVGVVMAGNIPAVGFHDALCILISGHILQAKPSSDDPFLLPHLLNKLCEIEPGFQEQIQLVMMLKESDAIIATGSDNTARYFEYYFAKRPHIIRKNRTSVAVLTGKESKEELTALGDDILRYYGLGCRNVSKAYVPAEYDFTPLFEALEYKKEVVNHHKYQNNYDYNKSIYLVNGVPHLDNGFLMVTESQQLVSPISVLFYETYADDQELEQKLEAVQEKLQCVVSQEAIWPNSYAFGQAQCPAVSDYADGVDTMAFLKTL</sequence>
<dbReference type="Pfam" id="PF05893">
    <property type="entry name" value="LuxC"/>
    <property type="match status" value="1"/>
</dbReference>
<dbReference type="EMBL" id="CP012643">
    <property type="protein sequence ID" value="ALI98250.1"/>
    <property type="molecule type" value="Genomic_DNA"/>
</dbReference>
<dbReference type="STRING" id="512763.DC20_03710"/>
<dbReference type="InterPro" id="IPR008670">
    <property type="entry name" value="CoA_reduct_LuxC"/>
</dbReference>
<evidence type="ECO:0000313" key="2">
    <source>
        <dbReference type="EMBL" id="ALI98250.1"/>
    </source>
</evidence>
<dbReference type="KEGG" id="rti:DC20_03710"/>
<gene>
    <name evidence="2" type="ORF">DC20_03710</name>
</gene>
<dbReference type="RefSeq" id="WP_062542604.1">
    <property type="nucleotide sequence ID" value="NZ_CP012643.1"/>
</dbReference>
<name>A0A0P0C131_9BACT</name>
<dbReference type="OrthoDB" id="1522941at2"/>